<keyword evidence="3" id="KW-0238">DNA-binding</keyword>
<dbReference type="InterPro" id="IPR000792">
    <property type="entry name" value="Tscrpt_reg_LuxR_C"/>
</dbReference>
<dbReference type="EMBL" id="CAEZUP010000057">
    <property type="protein sequence ID" value="CAB4614699.1"/>
    <property type="molecule type" value="Genomic_DNA"/>
</dbReference>
<accession>A0A6J6HT05</accession>
<dbReference type="GO" id="GO:0006355">
    <property type="term" value="P:regulation of DNA-templated transcription"/>
    <property type="evidence" value="ECO:0007669"/>
    <property type="project" value="InterPro"/>
</dbReference>
<evidence type="ECO:0000256" key="3">
    <source>
        <dbReference type="ARBA" id="ARBA00023125"/>
    </source>
</evidence>
<dbReference type="SMART" id="SM00448">
    <property type="entry name" value="REC"/>
    <property type="match status" value="1"/>
</dbReference>
<dbReference type="PANTHER" id="PTHR43214:SF24">
    <property type="entry name" value="TRANSCRIPTIONAL REGULATORY PROTEIN NARL-RELATED"/>
    <property type="match status" value="1"/>
</dbReference>
<proteinExistence type="predicted"/>
<evidence type="ECO:0000256" key="4">
    <source>
        <dbReference type="ARBA" id="ARBA00023163"/>
    </source>
</evidence>
<keyword evidence="1" id="KW-0597">Phosphoprotein</keyword>
<dbReference type="GO" id="GO:0003677">
    <property type="term" value="F:DNA binding"/>
    <property type="evidence" value="ECO:0007669"/>
    <property type="project" value="UniProtKB-KW"/>
</dbReference>
<evidence type="ECO:0000259" key="5">
    <source>
        <dbReference type="PROSITE" id="PS50043"/>
    </source>
</evidence>
<dbReference type="PRINTS" id="PR00038">
    <property type="entry name" value="HTHLUXR"/>
</dbReference>
<dbReference type="Pfam" id="PF00196">
    <property type="entry name" value="GerE"/>
    <property type="match status" value="1"/>
</dbReference>
<dbReference type="InterPro" id="IPR058245">
    <property type="entry name" value="NreC/VraR/RcsB-like_REC"/>
</dbReference>
<keyword evidence="4" id="KW-0804">Transcription</keyword>
<dbReference type="CDD" id="cd17535">
    <property type="entry name" value="REC_NarL-like"/>
    <property type="match status" value="1"/>
</dbReference>
<name>A0A6J6HT05_9ZZZZ</name>
<evidence type="ECO:0000259" key="6">
    <source>
        <dbReference type="PROSITE" id="PS50110"/>
    </source>
</evidence>
<sequence length="246" mass="27121">MVFAESCAIDFEATGVNCQRRALERGNNGSVTIRVFLLDDHEIVRRGIRELLESAGDIEVVGEAGTAEEALRRLPAANPEVAILDVRLPDGDGVSVCREIRSSMPTVQCLMLTSYADDEALFDSIMAGASGYVLKQIRGTELVEAIRKVAAGQSLLDPGVTARVLERLRTGIVGDEKLEGLTDQERRILEFLSEGMTNREIADQMFLAEKTVKNYVSNLLSKMGMQRRTEAAVYAARLNERQKRSD</sequence>
<protein>
    <submittedName>
        <fullName evidence="7">Unannotated protein</fullName>
    </submittedName>
</protein>
<feature type="domain" description="Response regulatory" evidence="6">
    <location>
        <begin position="34"/>
        <end position="150"/>
    </location>
</feature>
<evidence type="ECO:0000313" key="7">
    <source>
        <dbReference type="EMBL" id="CAB4614699.1"/>
    </source>
</evidence>
<feature type="domain" description="HTH luxR-type" evidence="5">
    <location>
        <begin position="174"/>
        <end position="239"/>
    </location>
</feature>
<dbReference type="InterPro" id="IPR001789">
    <property type="entry name" value="Sig_transdc_resp-reg_receiver"/>
</dbReference>
<dbReference type="GO" id="GO:0000160">
    <property type="term" value="P:phosphorelay signal transduction system"/>
    <property type="evidence" value="ECO:0007669"/>
    <property type="project" value="InterPro"/>
</dbReference>
<dbReference type="PROSITE" id="PS50110">
    <property type="entry name" value="RESPONSE_REGULATORY"/>
    <property type="match status" value="1"/>
</dbReference>
<evidence type="ECO:0000256" key="2">
    <source>
        <dbReference type="ARBA" id="ARBA00023015"/>
    </source>
</evidence>
<dbReference type="AlphaFoldDB" id="A0A6J6HT05"/>
<dbReference type="Pfam" id="PF00072">
    <property type="entry name" value="Response_reg"/>
    <property type="match status" value="1"/>
</dbReference>
<dbReference type="PANTHER" id="PTHR43214">
    <property type="entry name" value="TWO-COMPONENT RESPONSE REGULATOR"/>
    <property type="match status" value="1"/>
</dbReference>
<dbReference type="PROSITE" id="PS00622">
    <property type="entry name" value="HTH_LUXR_1"/>
    <property type="match status" value="1"/>
</dbReference>
<gene>
    <name evidence="7" type="ORF">UFOPK1835_01319</name>
</gene>
<reference evidence="7" key="1">
    <citation type="submission" date="2020-05" db="EMBL/GenBank/DDBJ databases">
        <authorList>
            <person name="Chiriac C."/>
            <person name="Salcher M."/>
            <person name="Ghai R."/>
            <person name="Kavagutti S V."/>
        </authorList>
    </citation>
    <scope>NUCLEOTIDE SEQUENCE</scope>
</reference>
<evidence type="ECO:0000256" key="1">
    <source>
        <dbReference type="ARBA" id="ARBA00022553"/>
    </source>
</evidence>
<dbReference type="Gene3D" id="3.40.50.2300">
    <property type="match status" value="1"/>
</dbReference>
<dbReference type="SMART" id="SM00421">
    <property type="entry name" value="HTH_LUXR"/>
    <property type="match status" value="1"/>
</dbReference>
<dbReference type="InterPro" id="IPR016032">
    <property type="entry name" value="Sig_transdc_resp-reg_C-effctor"/>
</dbReference>
<keyword evidence="2" id="KW-0805">Transcription regulation</keyword>
<dbReference type="PROSITE" id="PS50043">
    <property type="entry name" value="HTH_LUXR_2"/>
    <property type="match status" value="1"/>
</dbReference>
<dbReference type="SUPFAM" id="SSF52172">
    <property type="entry name" value="CheY-like"/>
    <property type="match status" value="1"/>
</dbReference>
<dbReference type="InterPro" id="IPR039420">
    <property type="entry name" value="WalR-like"/>
</dbReference>
<organism evidence="7">
    <name type="scientific">freshwater metagenome</name>
    <dbReference type="NCBI Taxonomy" id="449393"/>
    <lineage>
        <taxon>unclassified sequences</taxon>
        <taxon>metagenomes</taxon>
        <taxon>ecological metagenomes</taxon>
    </lineage>
</organism>
<dbReference type="CDD" id="cd06170">
    <property type="entry name" value="LuxR_C_like"/>
    <property type="match status" value="1"/>
</dbReference>
<dbReference type="InterPro" id="IPR011006">
    <property type="entry name" value="CheY-like_superfamily"/>
</dbReference>
<dbReference type="SUPFAM" id="SSF46894">
    <property type="entry name" value="C-terminal effector domain of the bipartite response regulators"/>
    <property type="match status" value="1"/>
</dbReference>